<dbReference type="PROSITE" id="PS00028">
    <property type="entry name" value="ZINC_FINGER_C2H2_1"/>
    <property type="match status" value="1"/>
</dbReference>
<protein>
    <recommendedName>
        <fullName evidence="3">C2H2-type domain-containing protein</fullName>
    </recommendedName>
</protein>
<keyword evidence="1" id="KW-0479">Metal-binding</keyword>
<dbReference type="Proteomes" id="UP000663823">
    <property type="component" value="Unassembled WGS sequence"/>
</dbReference>
<evidence type="ECO:0000313" key="5">
    <source>
        <dbReference type="Proteomes" id="UP000663823"/>
    </source>
</evidence>
<dbReference type="PROSITE" id="PS50157">
    <property type="entry name" value="ZINC_FINGER_C2H2_2"/>
    <property type="match status" value="1"/>
</dbReference>
<comment type="caution">
    <text evidence="4">The sequence shown here is derived from an EMBL/GenBank/DDBJ whole genome shotgun (WGS) entry which is preliminary data.</text>
</comment>
<feature type="region of interest" description="Disordered" evidence="2">
    <location>
        <begin position="564"/>
        <end position="594"/>
    </location>
</feature>
<reference evidence="4" key="1">
    <citation type="submission" date="2021-02" db="EMBL/GenBank/DDBJ databases">
        <authorList>
            <person name="Nowell W R."/>
        </authorList>
    </citation>
    <scope>NUCLEOTIDE SEQUENCE</scope>
</reference>
<dbReference type="PANTHER" id="PTHR33845">
    <property type="entry name" value="C2H2-TYPE DOMAIN-CONTAINING PROTEIN"/>
    <property type="match status" value="1"/>
</dbReference>
<keyword evidence="1" id="KW-0863">Zinc-finger</keyword>
<feature type="compositionally biased region" description="Polar residues" evidence="2">
    <location>
        <begin position="575"/>
        <end position="594"/>
    </location>
</feature>
<evidence type="ECO:0000259" key="3">
    <source>
        <dbReference type="PROSITE" id="PS50157"/>
    </source>
</evidence>
<feature type="domain" description="C2H2-type" evidence="3">
    <location>
        <begin position="393"/>
        <end position="426"/>
    </location>
</feature>
<name>A0A819JF23_9BILA</name>
<keyword evidence="1" id="KW-0862">Zinc</keyword>
<evidence type="ECO:0000256" key="1">
    <source>
        <dbReference type="PROSITE-ProRule" id="PRU00042"/>
    </source>
</evidence>
<evidence type="ECO:0000313" key="4">
    <source>
        <dbReference type="EMBL" id="CAF3931852.1"/>
    </source>
</evidence>
<dbReference type="InterPro" id="IPR013087">
    <property type="entry name" value="Znf_C2H2_type"/>
</dbReference>
<gene>
    <name evidence="4" type="ORF">OTI717_LOCUS25389</name>
</gene>
<dbReference type="PANTHER" id="PTHR33845:SF1">
    <property type="entry name" value="C2H2-TYPE DOMAIN-CONTAINING PROTEIN"/>
    <property type="match status" value="1"/>
</dbReference>
<evidence type="ECO:0000256" key="2">
    <source>
        <dbReference type="SAM" id="MobiDB-lite"/>
    </source>
</evidence>
<accession>A0A819JF23</accession>
<proteinExistence type="predicted"/>
<organism evidence="4 5">
    <name type="scientific">Rotaria sordida</name>
    <dbReference type="NCBI Taxonomy" id="392033"/>
    <lineage>
        <taxon>Eukaryota</taxon>
        <taxon>Metazoa</taxon>
        <taxon>Spiralia</taxon>
        <taxon>Gnathifera</taxon>
        <taxon>Rotifera</taxon>
        <taxon>Eurotatoria</taxon>
        <taxon>Bdelloidea</taxon>
        <taxon>Philodinida</taxon>
        <taxon>Philodinidae</taxon>
        <taxon>Rotaria</taxon>
    </lineage>
</organism>
<dbReference type="GO" id="GO:0008270">
    <property type="term" value="F:zinc ion binding"/>
    <property type="evidence" value="ECO:0007669"/>
    <property type="project" value="UniProtKB-KW"/>
</dbReference>
<dbReference type="AlphaFoldDB" id="A0A819JF23"/>
<dbReference type="EMBL" id="CAJOAX010005025">
    <property type="protein sequence ID" value="CAF3931852.1"/>
    <property type="molecule type" value="Genomic_DNA"/>
</dbReference>
<sequence>MNESVTKCYMAKYESFYIITSCSGFSVLHESTLFKILAECKASTRRAVSGLNYFAANGSEAFDNIIELINGLTLDTSERHRLVNNIKKGKQYLKTDFKANVARTSRVFDHCICFSLSYPTSNSFSAACSDHEHDQVCSECLYLAQALQDTKQAIKNSKDKEEEVKRKMHKFTLAYDAIQAWKSHQLRSINQDLGRESVLDVLGEDAIYLNLDFAMNPRVHCDQEQDEFMVGNRKQTLLEEDDEEESESGCNSEKVHDSSIGQACIRCDDAGCYHSAYTVLSMPAVSEKCGIAVRRMDFADPQGGKGSSDRYAAIIKSYVRRYLNEKHDVINAEQFVEACLSYGGKVIIGSLDLIKPSPEIIFGSSVNNNLSGSINVNLSGECTESVNEVTNLFECPEETCVSSFVKYGNLLRHLAVGNHRHMPEKVTLLDMAKKIYHSRLATADNKRVISLSSNDAVFDSDIGDQVSELTVGWALPVIRPPAKFTIRQKKFLDEKFNDGILHGRFWKPETVVSEMQNVKSPQGKFIFDINEWLTTSQESLKDDIAVHEAIERITFLKKTNEIPETASKEKRPLSLIQNEPSTPKRSTTSHNQKY</sequence>